<name>W4HDD3_APHAT</name>
<feature type="compositionally biased region" description="Basic residues" evidence="1">
    <location>
        <begin position="144"/>
        <end position="160"/>
    </location>
</feature>
<sequence length="394" mass="44233">MASSLLVLLADVEASIQKVQGALHCEEDAYRHEIDMASILDGHEFELVQELADACLLAVGAAVDHVVIPVQAPVESTSLVDEIQELEILLGELLPKANPDENDDDVDGGSTASTVSSCSSISSSSATPEPDPTTPRQADMNSPNRKKRNRQAGSRRRHEHRAMWDCFERSCLQTHADRHRVARLYRHEAQVKVQKCVRARLQTASNRQAKPLELLPPPPRASQYLDKYHQTPLTTKRRTWARSTLPAPTGTPSTLNDPVSILVSVYLNDNRDTMTRLYAHSWGDLQAKARYKLQVGNDTFDQWLREAAHINHADGRYNKFVVIESFSQLRHGDILCAIHAKTYQHTPHRLSRHELSKRHSTFSSSPKSRPKVVDTSTRPAMSPRWDYNGRPVGL</sequence>
<gene>
    <name evidence="3" type="ORF">H257_00800</name>
</gene>
<dbReference type="EMBL" id="KI913114">
    <property type="protein sequence ID" value="ETV89576.1"/>
    <property type="molecule type" value="Genomic_DNA"/>
</dbReference>
<feature type="signal peptide" evidence="2">
    <location>
        <begin position="1"/>
        <end position="21"/>
    </location>
</feature>
<evidence type="ECO:0000256" key="2">
    <source>
        <dbReference type="SAM" id="SignalP"/>
    </source>
</evidence>
<feature type="region of interest" description="Disordered" evidence="1">
    <location>
        <begin position="347"/>
        <end position="394"/>
    </location>
</feature>
<dbReference type="VEuPathDB" id="FungiDB:H257_00800"/>
<reference evidence="3" key="1">
    <citation type="submission" date="2013-12" db="EMBL/GenBank/DDBJ databases">
        <title>The Genome Sequence of Aphanomyces astaci APO3.</title>
        <authorList>
            <consortium name="The Broad Institute Genomics Platform"/>
            <person name="Russ C."/>
            <person name="Tyler B."/>
            <person name="van West P."/>
            <person name="Dieguez-Uribeondo J."/>
            <person name="Young S.K."/>
            <person name="Zeng Q."/>
            <person name="Gargeya S."/>
            <person name="Fitzgerald M."/>
            <person name="Abouelleil A."/>
            <person name="Alvarado L."/>
            <person name="Chapman S.B."/>
            <person name="Gainer-Dewar J."/>
            <person name="Goldberg J."/>
            <person name="Griggs A."/>
            <person name="Gujja S."/>
            <person name="Hansen M."/>
            <person name="Howarth C."/>
            <person name="Imamovic A."/>
            <person name="Ireland A."/>
            <person name="Larimer J."/>
            <person name="McCowan C."/>
            <person name="Murphy C."/>
            <person name="Pearson M."/>
            <person name="Poon T.W."/>
            <person name="Priest M."/>
            <person name="Roberts A."/>
            <person name="Saif S."/>
            <person name="Shea T."/>
            <person name="Sykes S."/>
            <person name="Wortman J."/>
            <person name="Nusbaum C."/>
            <person name="Birren B."/>
        </authorList>
    </citation>
    <scope>NUCLEOTIDE SEQUENCE [LARGE SCALE GENOMIC DNA]</scope>
    <source>
        <strain evidence="3">APO3</strain>
    </source>
</reference>
<feature type="region of interest" description="Disordered" evidence="1">
    <location>
        <begin position="95"/>
        <end position="160"/>
    </location>
</feature>
<organism evidence="3">
    <name type="scientific">Aphanomyces astaci</name>
    <name type="common">Crayfish plague agent</name>
    <dbReference type="NCBI Taxonomy" id="112090"/>
    <lineage>
        <taxon>Eukaryota</taxon>
        <taxon>Sar</taxon>
        <taxon>Stramenopiles</taxon>
        <taxon>Oomycota</taxon>
        <taxon>Saprolegniomycetes</taxon>
        <taxon>Saprolegniales</taxon>
        <taxon>Verrucalvaceae</taxon>
        <taxon>Aphanomyces</taxon>
    </lineage>
</organism>
<dbReference type="AlphaFoldDB" id="W4HDD3"/>
<proteinExistence type="predicted"/>
<keyword evidence="2" id="KW-0732">Signal</keyword>
<feature type="compositionally biased region" description="Polar residues" evidence="1">
    <location>
        <begin position="134"/>
        <end position="143"/>
    </location>
</feature>
<protein>
    <submittedName>
        <fullName evidence="3">Uncharacterized protein</fullName>
    </submittedName>
</protein>
<evidence type="ECO:0000313" key="3">
    <source>
        <dbReference type="EMBL" id="ETV89576.1"/>
    </source>
</evidence>
<feature type="compositionally biased region" description="Basic residues" evidence="1">
    <location>
        <begin position="347"/>
        <end position="360"/>
    </location>
</feature>
<dbReference type="RefSeq" id="XP_009821976.1">
    <property type="nucleotide sequence ID" value="XM_009823674.1"/>
</dbReference>
<accession>W4HDD3</accession>
<evidence type="ECO:0000256" key="1">
    <source>
        <dbReference type="SAM" id="MobiDB-lite"/>
    </source>
</evidence>
<dbReference type="GeneID" id="20802796"/>
<feature type="compositionally biased region" description="Low complexity" evidence="1">
    <location>
        <begin position="110"/>
        <end position="127"/>
    </location>
</feature>
<feature type="chain" id="PRO_5004841980" evidence="2">
    <location>
        <begin position="22"/>
        <end position="394"/>
    </location>
</feature>
<dbReference type="OrthoDB" id="79752at2759"/>